<sequence length="96" mass="10471">MAKKIKVLAVCGFGVGTSLLLKMNIDDVFKKNGIDADVTNADITTAASCPADIIFTSNELYNQLESKVEIPLIKIDNFMNLDEIEEKGVPAIKKLL</sequence>
<dbReference type="InterPro" id="IPR013011">
    <property type="entry name" value="PTS_EIIB_2"/>
</dbReference>
<dbReference type="Pfam" id="PF02302">
    <property type="entry name" value="PTS_IIB"/>
    <property type="match status" value="1"/>
</dbReference>
<keyword evidence="4" id="KW-1185">Reference proteome</keyword>
<keyword evidence="1" id="KW-0808">Transferase</keyword>
<dbReference type="GO" id="GO:0008982">
    <property type="term" value="F:protein-N(PI)-phosphohistidine-sugar phosphotransferase activity"/>
    <property type="evidence" value="ECO:0007669"/>
    <property type="project" value="InterPro"/>
</dbReference>
<dbReference type="InterPro" id="IPR003501">
    <property type="entry name" value="PTS_EIIB_2/3"/>
</dbReference>
<dbReference type="SUPFAM" id="SSF52794">
    <property type="entry name" value="PTS system IIB component-like"/>
    <property type="match status" value="1"/>
</dbReference>
<name>A0A1M6MZX5_9CLOT</name>
<organism evidence="3 4">
    <name type="scientific">Clostridium amylolyticum</name>
    <dbReference type="NCBI Taxonomy" id="1121298"/>
    <lineage>
        <taxon>Bacteria</taxon>
        <taxon>Bacillati</taxon>
        <taxon>Bacillota</taxon>
        <taxon>Clostridia</taxon>
        <taxon>Eubacteriales</taxon>
        <taxon>Clostridiaceae</taxon>
        <taxon>Clostridium</taxon>
    </lineage>
</organism>
<dbReference type="Gene3D" id="3.40.50.2300">
    <property type="match status" value="1"/>
</dbReference>
<dbReference type="EMBL" id="FQZO01000010">
    <property type="protein sequence ID" value="SHJ88932.1"/>
    <property type="molecule type" value="Genomic_DNA"/>
</dbReference>
<evidence type="ECO:0000259" key="2">
    <source>
        <dbReference type="PROSITE" id="PS51099"/>
    </source>
</evidence>
<dbReference type="RefSeq" id="WP_207650316.1">
    <property type="nucleotide sequence ID" value="NZ_FQZO01000010.1"/>
</dbReference>
<accession>A0A1M6MZX5</accession>
<dbReference type="CDD" id="cd05563">
    <property type="entry name" value="PTS_IIB_ascorbate"/>
    <property type="match status" value="1"/>
</dbReference>
<proteinExistence type="predicted"/>
<gene>
    <name evidence="3" type="ORF">SAMN05444401_0013</name>
</gene>
<feature type="domain" description="PTS EIIB type-2" evidence="2">
    <location>
        <begin position="5"/>
        <end position="96"/>
    </location>
</feature>
<dbReference type="InterPro" id="IPR036095">
    <property type="entry name" value="PTS_EIIB-like_sf"/>
</dbReference>
<reference evidence="3 4" key="1">
    <citation type="submission" date="2016-11" db="EMBL/GenBank/DDBJ databases">
        <authorList>
            <person name="Jaros S."/>
            <person name="Januszkiewicz K."/>
            <person name="Wedrychowicz H."/>
        </authorList>
    </citation>
    <scope>NUCLEOTIDE SEQUENCE [LARGE SCALE GENOMIC DNA]</scope>
    <source>
        <strain evidence="3 4">DSM 21864</strain>
    </source>
</reference>
<evidence type="ECO:0000256" key="1">
    <source>
        <dbReference type="ARBA" id="ARBA00022679"/>
    </source>
</evidence>
<dbReference type="AlphaFoldDB" id="A0A1M6MZX5"/>
<protein>
    <submittedName>
        <fullName evidence="3">PTS system IIB component, L-Asc family</fullName>
    </submittedName>
</protein>
<dbReference type="GO" id="GO:0009401">
    <property type="term" value="P:phosphoenolpyruvate-dependent sugar phosphotransferase system"/>
    <property type="evidence" value="ECO:0007669"/>
    <property type="project" value="InterPro"/>
</dbReference>
<evidence type="ECO:0000313" key="4">
    <source>
        <dbReference type="Proteomes" id="UP000184080"/>
    </source>
</evidence>
<evidence type="ECO:0000313" key="3">
    <source>
        <dbReference type="EMBL" id="SHJ88932.1"/>
    </source>
</evidence>
<dbReference type="PROSITE" id="PS51099">
    <property type="entry name" value="PTS_EIIB_TYPE_2"/>
    <property type="match status" value="1"/>
</dbReference>
<dbReference type="STRING" id="1121298.SAMN05444401_0013"/>
<dbReference type="Proteomes" id="UP000184080">
    <property type="component" value="Unassembled WGS sequence"/>
</dbReference>